<dbReference type="RefSeq" id="XP_013430471.1">
    <property type="nucleotide sequence ID" value="XM_013575017.1"/>
</dbReference>
<dbReference type="GeneID" id="25416390"/>
<name>A0A074WS28_9PEZI</name>
<organism evidence="2 3">
    <name type="scientific">Aureobasidium namibiae CBS 147.97</name>
    <dbReference type="NCBI Taxonomy" id="1043004"/>
    <lineage>
        <taxon>Eukaryota</taxon>
        <taxon>Fungi</taxon>
        <taxon>Dikarya</taxon>
        <taxon>Ascomycota</taxon>
        <taxon>Pezizomycotina</taxon>
        <taxon>Dothideomycetes</taxon>
        <taxon>Dothideomycetidae</taxon>
        <taxon>Dothideales</taxon>
        <taxon>Saccotheciaceae</taxon>
        <taxon>Aureobasidium</taxon>
    </lineage>
</organism>
<dbReference type="HOGENOM" id="CLU_365214_0_0_1"/>
<accession>A0A074WS28</accession>
<dbReference type="OrthoDB" id="439943at2759"/>
<dbReference type="Proteomes" id="UP000027730">
    <property type="component" value="Unassembled WGS sequence"/>
</dbReference>
<dbReference type="STRING" id="1043004.A0A074WS28"/>
<keyword evidence="3" id="KW-1185">Reference proteome</keyword>
<feature type="region of interest" description="Disordered" evidence="1">
    <location>
        <begin position="718"/>
        <end position="737"/>
    </location>
</feature>
<feature type="region of interest" description="Disordered" evidence="1">
    <location>
        <begin position="747"/>
        <end position="779"/>
    </location>
</feature>
<proteinExistence type="predicted"/>
<sequence>MTVHMEPLDHHDEAHDDSVDLVYSVDGVSINDFTPSLPSLVNRLPESDARSVSTVGSTDGDTISDHASDADYDEISYNEIPALAGRTRDQRSEPSDEEMEAVMMSDRTIVPHTPTMAQRMPHLSSESITKPDTMPEHVRLIGMSLAEKPYQLPDRPLRLVYLGDALNTNMVVLTIMAKAYGALTGCSYGKEAILDAAASDPTDRSDDVFRTLANLRTPVEMIRANQYSPNAETGPAIMTMDRQKFDLEVLRPDLVVLHHADPDYAWLPFIKMVAMHGIPVVEIQDELRLNTVKVGSPVCVVTQTVQGNHCLRLSLVSSSEDRDEDAVSSVKEVPLSQDAFYALNDDVLSRHVAFLTDRATKLEETKENTKDMEMCVHPAKQSESPKLMSLLTSFFTKTAGKSLLALLMLFFATSLQVYFLRQESPASELATRTPVLQAALHNSGFAKVNATDILRYPVTTSIVGNSTTTAVAFPTAVHVHVAKSDQLLVSLPKAYWKSGQIGVFKNGKPLSNVSNTRVIDGVLAISLPPSDAHGQIQISVISTNVPLRNETVKVDLGNRLLQRATYENAAKGVQQDVTVVHNAAKLAQAKVVSDVHSVFNMSAYCIRAFGSNILEGVKSTGNAIGSMSNHTTHGLSYMGGLTYNKTSDLGSFVKSAIPQRRHWIRARNNALKIRTRLLRKSTAPKQIADKPHRGISEVLSSLKTQFAELQKQFPSFNALKRSTPSEQRSKASQTASKVKLNVETVVRPKMRKTASSATDTVKIIKAHKRSKGTGKKLKS</sequence>
<evidence type="ECO:0000313" key="2">
    <source>
        <dbReference type="EMBL" id="KEQ75958.1"/>
    </source>
</evidence>
<feature type="compositionally biased region" description="Polar residues" evidence="1">
    <location>
        <begin position="718"/>
        <end position="736"/>
    </location>
</feature>
<evidence type="ECO:0000256" key="1">
    <source>
        <dbReference type="SAM" id="MobiDB-lite"/>
    </source>
</evidence>
<gene>
    <name evidence="2" type="ORF">M436DRAFT_79225</name>
</gene>
<feature type="compositionally biased region" description="Basic residues" evidence="1">
    <location>
        <begin position="764"/>
        <end position="779"/>
    </location>
</feature>
<evidence type="ECO:0000313" key="3">
    <source>
        <dbReference type="Proteomes" id="UP000027730"/>
    </source>
</evidence>
<dbReference type="AlphaFoldDB" id="A0A074WS28"/>
<dbReference type="EMBL" id="KL584704">
    <property type="protein sequence ID" value="KEQ75958.1"/>
    <property type="molecule type" value="Genomic_DNA"/>
</dbReference>
<protein>
    <submittedName>
        <fullName evidence="2">Uncharacterized protein</fullName>
    </submittedName>
</protein>
<reference evidence="2 3" key="1">
    <citation type="journal article" date="2014" name="BMC Genomics">
        <title>Genome sequencing of four Aureobasidium pullulans varieties: biotechnological potential, stress tolerance, and description of new species.</title>
        <authorList>
            <person name="Gostin Ar C."/>
            <person name="Ohm R.A."/>
            <person name="Kogej T."/>
            <person name="Sonjak S."/>
            <person name="Turk M."/>
            <person name="Zajc J."/>
            <person name="Zalar P."/>
            <person name="Grube M."/>
            <person name="Sun H."/>
            <person name="Han J."/>
            <person name="Sharma A."/>
            <person name="Chiniquy J."/>
            <person name="Ngan C.Y."/>
            <person name="Lipzen A."/>
            <person name="Barry K."/>
            <person name="Grigoriev I.V."/>
            <person name="Gunde-Cimerman N."/>
        </authorList>
    </citation>
    <scope>NUCLEOTIDE SEQUENCE [LARGE SCALE GENOMIC DNA]</scope>
    <source>
        <strain evidence="2 3">CBS 147.97</strain>
    </source>
</reference>